<gene>
    <name evidence="1" type="ORF">ZOSMA_49G00140</name>
</gene>
<comment type="caution">
    <text evidence="1">The sequence shown here is derived from an EMBL/GenBank/DDBJ whole genome shotgun (WGS) entry which is preliminary data.</text>
</comment>
<dbReference type="EMBL" id="LFYR01001429">
    <property type="protein sequence ID" value="KMZ61946.1"/>
    <property type="molecule type" value="Genomic_DNA"/>
</dbReference>
<evidence type="ECO:0000313" key="2">
    <source>
        <dbReference type="Proteomes" id="UP000036987"/>
    </source>
</evidence>
<reference evidence="2" key="1">
    <citation type="journal article" date="2016" name="Nature">
        <title>The genome of the seagrass Zostera marina reveals angiosperm adaptation to the sea.</title>
        <authorList>
            <person name="Olsen J.L."/>
            <person name="Rouze P."/>
            <person name="Verhelst B."/>
            <person name="Lin Y.-C."/>
            <person name="Bayer T."/>
            <person name="Collen J."/>
            <person name="Dattolo E."/>
            <person name="De Paoli E."/>
            <person name="Dittami S."/>
            <person name="Maumus F."/>
            <person name="Michel G."/>
            <person name="Kersting A."/>
            <person name="Lauritano C."/>
            <person name="Lohaus R."/>
            <person name="Toepel M."/>
            <person name="Tonon T."/>
            <person name="Vanneste K."/>
            <person name="Amirebrahimi M."/>
            <person name="Brakel J."/>
            <person name="Bostroem C."/>
            <person name="Chovatia M."/>
            <person name="Grimwood J."/>
            <person name="Jenkins J.W."/>
            <person name="Jueterbock A."/>
            <person name="Mraz A."/>
            <person name="Stam W.T."/>
            <person name="Tice H."/>
            <person name="Bornberg-Bauer E."/>
            <person name="Green P.J."/>
            <person name="Pearson G.A."/>
            <person name="Procaccini G."/>
            <person name="Duarte C.M."/>
            <person name="Schmutz J."/>
            <person name="Reusch T.B.H."/>
            <person name="Van de Peer Y."/>
        </authorList>
    </citation>
    <scope>NUCLEOTIDE SEQUENCE [LARGE SCALE GENOMIC DNA]</scope>
    <source>
        <strain evidence="2">cv. Finnish</strain>
    </source>
</reference>
<sequence>MSHDLPQLGRPGRVKHIDHWSGFCPGSDARGVEREESGVTCLSFALSRNMTEVIGRNFKNRTEYMSRPQLPPSPITVDIFLQDVENTSSPI</sequence>
<evidence type="ECO:0000313" key="1">
    <source>
        <dbReference type="EMBL" id="KMZ61946.1"/>
    </source>
</evidence>
<name>A0A0K9NYQ3_ZOSMR</name>
<organism evidence="1 2">
    <name type="scientific">Zostera marina</name>
    <name type="common">Eelgrass</name>
    <dbReference type="NCBI Taxonomy" id="29655"/>
    <lineage>
        <taxon>Eukaryota</taxon>
        <taxon>Viridiplantae</taxon>
        <taxon>Streptophyta</taxon>
        <taxon>Embryophyta</taxon>
        <taxon>Tracheophyta</taxon>
        <taxon>Spermatophyta</taxon>
        <taxon>Magnoliopsida</taxon>
        <taxon>Liliopsida</taxon>
        <taxon>Zosteraceae</taxon>
        <taxon>Zostera</taxon>
    </lineage>
</organism>
<protein>
    <submittedName>
        <fullName evidence="1">Uncharacterized protein</fullName>
    </submittedName>
</protein>
<dbReference type="Proteomes" id="UP000036987">
    <property type="component" value="Unassembled WGS sequence"/>
</dbReference>
<dbReference type="AlphaFoldDB" id="A0A0K9NYQ3"/>
<keyword evidence="2" id="KW-1185">Reference proteome</keyword>
<proteinExistence type="predicted"/>
<accession>A0A0K9NYQ3</accession>